<proteinExistence type="predicted"/>
<keyword evidence="2" id="KW-1185">Reference proteome</keyword>
<evidence type="ECO:0000313" key="1">
    <source>
        <dbReference type="EMBL" id="TFK65016.1"/>
    </source>
</evidence>
<sequence>MVIRAGPDGIEIDNDSTRTPRVIHHHHRQFFDYSKNWHDYDYSRNKRVDNSRNNATHNYGAMPSGWDAKTPHNSQRYVPPVLPPHAHQCNASPTSRPFAAYPAPPSILPRSTAAPCDPDVPRHWSPNTHEFYPDHTTFTSPKLGTNQVKDNAAAGYDFLRICPSPKESRRRPTLDEGIVEDIQGKTMRVIERYLNKEMWGWVI</sequence>
<protein>
    <submittedName>
        <fullName evidence="1">Uncharacterized protein</fullName>
    </submittedName>
</protein>
<name>A0ACD3AH57_9AGAR</name>
<dbReference type="EMBL" id="ML208451">
    <property type="protein sequence ID" value="TFK65016.1"/>
    <property type="molecule type" value="Genomic_DNA"/>
</dbReference>
<gene>
    <name evidence="1" type="ORF">BDN72DRAFT_846097</name>
</gene>
<organism evidence="1 2">
    <name type="scientific">Pluteus cervinus</name>
    <dbReference type="NCBI Taxonomy" id="181527"/>
    <lineage>
        <taxon>Eukaryota</taxon>
        <taxon>Fungi</taxon>
        <taxon>Dikarya</taxon>
        <taxon>Basidiomycota</taxon>
        <taxon>Agaricomycotina</taxon>
        <taxon>Agaricomycetes</taxon>
        <taxon>Agaricomycetidae</taxon>
        <taxon>Agaricales</taxon>
        <taxon>Pluteineae</taxon>
        <taxon>Pluteaceae</taxon>
        <taxon>Pluteus</taxon>
    </lineage>
</organism>
<reference evidence="1 2" key="1">
    <citation type="journal article" date="2019" name="Nat. Ecol. Evol.">
        <title>Megaphylogeny resolves global patterns of mushroom evolution.</title>
        <authorList>
            <person name="Varga T."/>
            <person name="Krizsan K."/>
            <person name="Foldi C."/>
            <person name="Dima B."/>
            <person name="Sanchez-Garcia M."/>
            <person name="Sanchez-Ramirez S."/>
            <person name="Szollosi G.J."/>
            <person name="Szarkandi J.G."/>
            <person name="Papp V."/>
            <person name="Albert L."/>
            <person name="Andreopoulos W."/>
            <person name="Angelini C."/>
            <person name="Antonin V."/>
            <person name="Barry K.W."/>
            <person name="Bougher N.L."/>
            <person name="Buchanan P."/>
            <person name="Buyck B."/>
            <person name="Bense V."/>
            <person name="Catcheside P."/>
            <person name="Chovatia M."/>
            <person name="Cooper J."/>
            <person name="Damon W."/>
            <person name="Desjardin D."/>
            <person name="Finy P."/>
            <person name="Geml J."/>
            <person name="Haridas S."/>
            <person name="Hughes K."/>
            <person name="Justo A."/>
            <person name="Karasinski D."/>
            <person name="Kautmanova I."/>
            <person name="Kiss B."/>
            <person name="Kocsube S."/>
            <person name="Kotiranta H."/>
            <person name="LaButti K.M."/>
            <person name="Lechner B.E."/>
            <person name="Liimatainen K."/>
            <person name="Lipzen A."/>
            <person name="Lukacs Z."/>
            <person name="Mihaltcheva S."/>
            <person name="Morgado L.N."/>
            <person name="Niskanen T."/>
            <person name="Noordeloos M.E."/>
            <person name="Ohm R.A."/>
            <person name="Ortiz-Santana B."/>
            <person name="Ovrebo C."/>
            <person name="Racz N."/>
            <person name="Riley R."/>
            <person name="Savchenko A."/>
            <person name="Shiryaev A."/>
            <person name="Soop K."/>
            <person name="Spirin V."/>
            <person name="Szebenyi C."/>
            <person name="Tomsovsky M."/>
            <person name="Tulloss R.E."/>
            <person name="Uehling J."/>
            <person name="Grigoriev I.V."/>
            <person name="Vagvolgyi C."/>
            <person name="Papp T."/>
            <person name="Martin F.M."/>
            <person name="Miettinen O."/>
            <person name="Hibbett D.S."/>
            <person name="Nagy L.G."/>
        </authorList>
    </citation>
    <scope>NUCLEOTIDE SEQUENCE [LARGE SCALE GENOMIC DNA]</scope>
    <source>
        <strain evidence="1 2">NL-1719</strain>
    </source>
</reference>
<evidence type="ECO:0000313" key="2">
    <source>
        <dbReference type="Proteomes" id="UP000308600"/>
    </source>
</evidence>
<dbReference type="Proteomes" id="UP000308600">
    <property type="component" value="Unassembled WGS sequence"/>
</dbReference>
<accession>A0ACD3AH57</accession>